<dbReference type="InterPro" id="IPR011009">
    <property type="entry name" value="Kinase-like_dom_sf"/>
</dbReference>
<dbReference type="SUPFAM" id="SSF56112">
    <property type="entry name" value="Protein kinase-like (PK-like)"/>
    <property type="match status" value="1"/>
</dbReference>
<keyword evidence="2" id="KW-0597">Phosphoprotein</keyword>
<evidence type="ECO:0000256" key="13">
    <source>
        <dbReference type="PROSITE-ProRule" id="PRU00192"/>
    </source>
</evidence>
<feature type="compositionally biased region" description="Pro residues" evidence="16">
    <location>
        <begin position="44"/>
        <end position="60"/>
    </location>
</feature>
<dbReference type="InterPro" id="IPR036028">
    <property type="entry name" value="SH3-like_dom_sf"/>
</dbReference>
<dbReference type="InterPro" id="IPR036860">
    <property type="entry name" value="SH2_dom_sf"/>
</dbReference>
<dbReference type="Pfam" id="PF00018">
    <property type="entry name" value="SH3_1"/>
    <property type="match status" value="1"/>
</dbReference>
<dbReference type="EnsemblMetazoa" id="CLYHEMT020352.1">
    <property type="protein sequence ID" value="CLYHEMP020352.1"/>
    <property type="gene ID" value="CLYHEMG020352"/>
</dbReference>
<dbReference type="PANTHER" id="PTHR24418">
    <property type="entry name" value="TYROSINE-PROTEIN KINASE"/>
    <property type="match status" value="1"/>
</dbReference>
<dbReference type="Pfam" id="PF00017">
    <property type="entry name" value="SH2"/>
    <property type="match status" value="1"/>
</dbReference>
<evidence type="ECO:0000256" key="10">
    <source>
        <dbReference type="ARBA" id="ARBA00023288"/>
    </source>
</evidence>
<evidence type="ECO:0000256" key="5">
    <source>
        <dbReference type="ARBA" id="ARBA00022741"/>
    </source>
</evidence>
<dbReference type="CDD" id="cd11845">
    <property type="entry name" value="SH3_Src_like"/>
    <property type="match status" value="1"/>
</dbReference>
<dbReference type="PROSITE" id="PS00107">
    <property type="entry name" value="PROTEIN_KINASE_ATP"/>
    <property type="match status" value="1"/>
</dbReference>
<keyword evidence="7 14" id="KW-0067">ATP-binding</keyword>
<dbReference type="FunFam" id="3.30.200.20:FF:000036">
    <property type="entry name" value="Tyrosine-protein kinase"/>
    <property type="match status" value="1"/>
</dbReference>
<reference evidence="20" key="1">
    <citation type="submission" date="2021-01" db="UniProtKB">
        <authorList>
            <consortium name="EnsemblMetazoa"/>
        </authorList>
    </citation>
    <scope>IDENTIFICATION</scope>
</reference>
<dbReference type="InterPro" id="IPR017441">
    <property type="entry name" value="Protein_kinase_ATP_BS"/>
</dbReference>
<feature type="domain" description="SH3" evidence="18">
    <location>
        <begin position="61"/>
        <end position="121"/>
    </location>
</feature>
<keyword evidence="4" id="KW-0519">Myristate</keyword>
<dbReference type="PROSITE" id="PS00109">
    <property type="entry name" value="PROTEIN_KINASE_TYR"/>
    <property type="match status" value="1"/>
</dbReference>
<dbReference type="InterPro" id="IPR001452">
    <property type="entry name" value="SH3_domain"/>
</dbReference>
<dbReference type="SMART" id="SM00219">
    <property type="entry name" value="TyrKc"/>
    <property type="match status" value="1"/>
</dbReference>
<evidence type="ECO:0000256" key="12">
    <source>
        <dbReference type="PROSITE-ProRule" id="PRU00191"/>
    </source>
</evidence>
<dbReference type="Gene3D" id="3.30.505.10">
    <property type="entry name" value="SH2 domain"/>
    <property type="match status" value="1"/>
</dbReference>
<dbReference type="SUPFAM" id="SSF55550">
    <property type="entry name" value="SH2 domain"/>
    <property type="match status" value="1"/>
</dbReference>
<dbReference type="FunFam" id="1.10.510.10:FF:000318">
    <property type="entry name" value="Tyrosine-protein kinase"/>
    <property type="match status" value="1"/>
</dbReference>
<dbReference type="GeneID" id="136814019"/>
<evidence type="ECO:0000256" key="9">
    <source>
        <dbReference type="ARBA" id="ARBA00023137"/>
    </source>
</evidence>
<dbReference type="Gene3D" id="3.30.200.20">
    <property type="entry name" value="Phosphorylase Kinase, domain 1"/>
    <property type="match status" value="1"/>
</dbReference>
<evidence type="ECO:0000313" key="20">
    <source>
        <dbReference type="EnsemblMetazoa" id="CLYHEMP020352.1"/>
    </source>
</evidence>
<feature type="region of interest" description="Disordered" evidence="16">
    <location>
        <begin position="1"/>
        <end position="60"/>
    </location>
</feature>
<keyword evidence="6 15" id="KW-0418">Kinase</keyword>
<evidence type="ECO:0000256" key="11">
    <source>
        <dbReference type="ARBA" id="ARBA00051245"/>
    </source>
</evidence>
<dbReference type="PROSITE" id="PS50002">
    <property type="entry name" value="SH3"/>
    <property type="match status" value="1"/>
</dbReference>
<feature type="domain" description="SH2" evidence="17">
    <location>
        <begin position="127"/>
        <end position="224"/>
    </location>
</feature>
<evidence type="ECO:0000256" key="4">
    <source>
        <dbReference type="ARBA" id="ARBA00022707"/>
    </source>
</evidence>
<dbReference type="InterPro" id="IPR020635">
    <property type="entry name" value="Tyr_kinase_cat_dom"/>
</dbReference>
<dbReference type="PRINTS" id="PR00109">
    <property type="entry name" value="TYRKINASE"/>
</dbReference>
<evidence type="ECO:0000313" key="21">
    <source>
        <dbReference type="Proteomes" id="UP000594262"/>
    </source>
</evidence>
<dbReference type="SMART" id="SM00252">
    <property type="entry name" value="SH2"/>
    <property type="match status" value="1"/>
</dbReference>
<dbReference type="OrthoDB" id="28230at2759"/>
<dbReference type="PROSITE" id="PS50011">
    <property type="entry name" value="PROTEIN_KINASE_DOM"/>
    <property type="match status" value="1"/>
</dbReference>
<keyword evidence="10" id="KW-0449">Lipoprotein</keyword>
<dbReference type="InterPro" id="IPR000980">
    <property type="entry name" value="SH2"/>
</dbReference>
<keyword evidence="21" id="KW-1185">Reference proteome</keyword>
<evidence type="ECO:0000256" key="14">
    <source>
        <dbReference type="PROSITE-ProRule" id="PRU10141"/>
    </source>
</evidence>
<keyword evidence="5 14" id="KW-0547">Nucleotide-binding</keyword>
<keyword evidence="3 15" id="KW-0808">Transferase</keyword>
<organism evidence="20 21">
    <name type="scientific">Clytia hemisphaerica</name>
    <dbReference type="NCBI Taxonomy" id="252671"/>
    <lineage>
        <taxon>Eukaryota</taxon>
        <taxon>Metazoa</taxon>
        <taxon>Cnidaria</taxon>
        <taxon>Hydrozoa</taxon>
        <taxon>Hydroidolina</taxon>
        <taxon>Leptothecata</taxon>
        <taxon>Obeliida</taxon>
        <taxon>Clytiidae</taxon>
        <taxon>Clytia</taxon>
    </lineage>
</organism>
<feature type="domain" description="Protein kinase" evidence="19">
    <location>
        <begin position="247"/>
        <end position="501"/>
    </location>
</feature>
<protein>
    <recommendedName>
        <fullName evidence="15">Tyrosine-protein kinase</fullName>
        <ecNumber evidence="15">2.7.10.2</ecNumber>
    </recommendedName>
</protein>
<dbReference type="Proteomes" id="UP000594262">
    <property type="component" value="Unplaced"/>
</dbReference>
<comment type="catalytic activity">
    <reaction evidence="11 15">
        <text>L-tyrosyl-[protein] + ATP = O-phospho-L-tyrosyl-[protein] + ADP + H(+)</text>
        <dbReference type="Rhea" id="RHEA:10596"/>
        <dbReference type="Rhea" id="RHEA-COMP:10136"/>
        <dbReference type="Rhea" id="RHEA-COMP:20101"/>
        <dbReference type="ChEBI" id="CHEBI:15378"/>
        <dbReference type="ChEBI" id="CHEBI:30616"/>
        <dbReference type="ChEBI" id="CHEBI:46858"/>
        <dbReference type="ChEBI" id="CHEBI:61978"/>
        <dbReference type="ChEBI" id="CHEBI:456216"/>
        <dbReference type="EC" id="2.7.10.2"/>
    </reaction>
</comment>
<evidence type="ECO:0000256" key="3">
    <source>
        <dbReference type="ARBA" id="ARBA00022679"/>
    </source>
</evidence>
<sequence length="510" mass="58320">MGNCLGTSPSSSQASAPKAQLNISGAATQPKSRNVYVTDQQDRIPPPPSKEAPPTPPFPNPNATLVVGIYSYHARTDDDLSFNKGELLEVIEDQGDWWLARSRTSGKKGFIPCNYVARSKSLEAEPWFFGDIKRQEAERFLMIEGNSHGSFLIRRSESRSGSAEKLFALSIRDGDLIRHYRIKSTDHGRYFIARKSEFNTLTELVDYYSHSSDELGMVKLREPCVKEAAPIYDLSHKDQWEIPRDKLTMKKKLGSGQFGEVWEGVWNNQTPVAIKSLKEGSMDKEQFLDEAAIMKKLRHDKLIKLYAVVTIREPILIITELMKNGSLLDYFRHGEGKHLQFHELVDICAQVAQGMSFLESKNFIHRDLAARNILVGENNIVKIADFGLSRCIVDGDYDAQQGSRFPIKWTAPESCTYNKFTTKSDVWSFGIFMYECVTYGKTPYAAMSNVETIRAVEHGYRLPKPRDCPDEFYDEMLHCWNATPEERPTFETLQWTLEEWFQDKRQYADE</sequence>
<dbReference type="InterPro" id="IPR000719">
    <property type="entry name" value="Prot_kinase_dom"/>
</dbReference>
<dbReference type="RefSeq" id="XP_066926630.1">
    <property type="nucleotide sequence ID" value="XM_067070529.1"/>
</dbReference>
<dbReference type="Gene3D" id="1.10.510.10">
    <property type="entry name" value="Transferase(Phosphotransferase) domain 1"/>
    <property type="match status" value="1"/>
</dbReference>
<evidence type="ECO:0000259" key="19">
    <source>
        <dbReference type="PROSITE" id="PS50011"/>
    </source>
</evidence>
<dbReference type="PRINTS" id="PR00452">
    <property type="entry name" value="SH3DOMAIN"/>
</dbReference>
<dbReference type="Pfam" id="PF07714">
    <property type="entry name" value="PK_Tyr_Ser-Thr"/>
    <property type="match status" value="1"/>
</dbReference>
<evidence type="ECO:0000256" key="1">
    <source>
        <dbReference type="ARBA" id="ARBA00022443"/>
    </source>
</evidence>
<feature type="compositionally biased region" description="Low complexity" evidence="16">
    <location>
        <begin position="8"/>
        <end position="20"/>
    </location>
</feature>
<dbReference type="GO" id="GO:0005524">
    <property type="term" value="F:ATP binding"/>
    <property type="evidence" value="ECO:0007669"/>
    <property type="project" value="UniProtKB-UniRule"/>
</dbReference>
<dbReference type="InterPro" id="IPR050198">
    <property type="entry name" value="Non-receptor_tyrosine_kinases"/>
</dbReference>
<name>A0A7M5XBU1_9CNID</name>
<evidence type="ECO:0000259" key="17">
    <source>
        <dbReference type="PROSITE" id="PS50001"/>
    </source>
</evidence>
<dbReference type="EC" id="2.7.10.2" evidence="15"/>
<dbReference type="InterPro" id="IPR001245">
    <property type="entry name" value="Ser-Thr/Tyr_kinase_cat_dom"/>
</dbReference>
<dbReference type="GO" id="GO:0004715">
    <property type="term" value="F:non-membrane spanning protein tyrosine kinase activity"/>
    <property type="evidence" value="ECO:0007669"/>
    <property type="project" value="UniProtKB-EC"/>
</dbReference>
<dbReference type="PROSITE" id="PS50001">
    <property type="entry name" value="SH2"/>
    <property type="match status" value="1"/>
</dbReference>
<dbReference type="Gene3D" id="2.30.30.40">
    <property type="entry name" value="SH3 Domains"/>
    <property type="match status" value="1"/>
</dbReference>
<dbReference type="AlphaFoldDB" id="A0A7M5XBU1"/>
<feature type="compositionally biased region" description="Polar residues" evidence="16">
    <location>
        <begin position="21"/>
        <end position="39"/>
    </location>
</feature>
<evidence type="ECO:0000256" key="8">
    <source>
        <dbReference type="ARBA" id="ARBA00022999"/>
    </source>
</evidence>
<evidence type="ECO:0000256" key="16">
    <source>
        <dbReference type="SAM" id="MobiDB-lite"/>
    </source>
</evidence>
<evidence type="ECO:0000256" key="2">
    <source>
        <dbReference type="ARBA" id="ARBA00022553"/>
    </source>
</evidence>
<evidence type="ECO:0000256" key="7">
    <source>
        <dbReference type="ARBA" id="ARBA00022840"/>
    </source>
</evidence>
<keyword evidence="9 15" id="KW-0829">Tyrosine-protein kinase</keyword>
<dbReference type="SMART" id="SM00326">
    <property type="entry name" value="SH3"/>
    <property type="match status" value="1"/>
</dbReference>
<evidence type="ECO:0000259" key="18">
    <source>
        <dbReference type="PROSITE" id="PS50002"/>
    </source>
</evidence>
<proteinExistence type="inferred from homology"/>
<comment type="similarity">
    <text evidence="15">Belongs to the protein kinase superfamily. Tyr protein kinase family.</text>
</comment>
<evidence type="ECO:0000256" key="6">
    <source>
        <dbReference type="ARBA" id="ARBA00022777"/>
    </source>
</evidence>
<dbReference type="SUPFAM" id="SSF50044">
    <property type="entry name" value="SH3-domain"/>
    <property type="match status" value="1"/>
</dbReference>
<keyword evidence="8 12" id="KW-0727">SH2 domain</keyword>
<keyword evidence="1 13" id="KW-0728">SH3 domain</keyword>
<dbReference type="InterPro" id="IPR008266">
    <property type="entry name" value="Tyr_kinase_AS"/>
</dbReference>
<dbReference type="PRINTS" id="PR00401">
    <property type="entry name" value="SH2DOMAIN"/>
</dbReference>
<evidence type="ECO:0000256" key="15">
    <source>
        <dbReference type="RuleBase" id="RU362096"/>
    </source>
</evidence>
<accession>A0A7M5XBU1</accession>
<feature type="binding site" evidence="14">
    <location>
        <position position="275"/>
    </location>
    <ligand>
        <name>ATP</name>
        <dbReference type="ChEBI" id="CHEBI:30616"/>
    </ligand>
</feature>